<evidence type="ECO:0000313" key="2">
    <source>
        <dbReference type="EnsemblMetazoa" id="ASIC002218-PA"/>
    </source>
</evidence>
<dbReference type="EMBL" id="KE524547">
    <property type="protein sequence ID" value="KFB35465.1"/>
    <property type="molecule type" value="Genomic_DNA"/>
</dbReference>
<keyword evidence="3" id="KW-1185">Reference proteome</keyword>
<reference evidence="1 3" key="1">
    <citation type="journal article" date="2014" name="BMC Genomics">
        <title>Genome sequence of Anopheles sinensis provides insight into genetics basis of mosquito competence for malaria parasites.</title>
        <authorList>
            <person name="Zhou D."/>
            <person name="Zhang D."/>
            <person name="Ding G."/>
            <person name="Shi L."/>
            <person name="Hou Q."/>
            <person name="Ye Y."/>
            <person name="Xu Y."/>
            <person name="Zhou H."/>
            <person name="Xiong C."/>
            <person name="Li S."/>
            <person name="Yu J."/>
            <person name="Hong S."/>
            <person name="Yu X."/>
            <person name="Zou P."/>
            <person name="Chen C."/>
            <person name="Chang X."/>
            <person name="Wang W."/>
            <person name="Lv Y."/>
            <person name="Sun Y."/>
            <person name="Ma L."/>
            <person name="Shen B."/>
            <person name="Zhu C."/>
        </authorList>
    </citation>
    <scope>NUCLEOTIDE SEQUENCE [LARGE SCALE GENOMIC DNA]</scope>
</reference>
<gene>
    <name evidence="1" type="ORF">ZHAS_00002218</name>
</gene>
<dbReference type="Proteomes" id="UP000030765">
    <property type="component" value="Unassembled WGS sequence"/>
</dbReference>
<dbReference type="VEuPathDB" id="VectorBase:ASIC002218"/>
<evidence type="ECO:0000313" key="1">
    <source>
        <dbReference type="EMBL" id="KFB35465.1"/>
    </source>
</evidence>
<dbReference type="EMBL" id="ATLV01009808">
    <property type="status" value="NOT_ANNOTATED_CDS"/>
    <property type="molecule type" value="Genomic_DNA"/>
</dbReference>
<protein>
    <submittedName>
        <fullName evidence="1">Uncharacterized protein LOC101073077</fullName>
    </submittedName>
</protein>
<name>A0A084VBX1_ANOSI</name>
<accession>A0A084VBX1</accession>
<dbReference type="EnsemblMetazoa" id="ASIC002218-RA">
    <property type="protein sequence ID" value="ASIC002218-PA"/>
    <property type="gene ID" value="ASIC002218"/>
</dbReference>
<evidence type="ECO:0000313" key="3">
    <source>
        <dbReference type="Proteomes" id="UP000030765"/>
    </source>
</evidence>
<sequence>MARSKRHPTSRKTVGKLWKHIAATGWVFLRLSEFNQSITDQTLLLTGRKGNWVPFFCASSTRGEKKSTRKENPQNAIETIRCTRKWCEQETIILRSRETLMVPYRPCWQGGGHIFPFRRAMKRKTTTSHAVPRENPGLFT</sequence>
<dbReference type="AlphaFoldDB" id="A0A084VBX1"/>
<organism evidence="1">
    <name type="scientific">Anopheles sinensis</name>
    <name type="common">Mosquito</name>
    <dbReference type="NCBI Taxonomy" id="74873"/>
    <lineage>
        <taxon>Eukaryota</taxon>
        <taxon>Metazoa</taxon>
        <taxon>Ecdysozoa</taxon>
        <taxon>Arthropoda</taxon>
        <taxon>Hexapoda</taxon>
        <taxon>Insecta</taxon>
        <taxon>Pterygota</taxon>
        <taxon>Neoptera</taxon>
        <taxon>Endopterygota</taxon>
        <taxon>Diptera</taxon>
        <taxon>Nematocera</taxon>
        <taxon>Culicoidea</taxon>
        <taxon>Culicidae</taxon>
        <taxon>Anophelinae</taxon>
        <taxon>Anopheles</taxon>
    </lineage>
</organism>
<reference evidence="2" key="2">
    <citation type="submission" date="2020-05" db="UniProtKB">
        <authorList>
            <consortium name="EnsemblMetazoa"/>
        </authorList>
    </citation>
    <scope>IDENTIFICATION</scope>
</reference>
<proteinExistence type="predicted"/>